<feature type="domain" description="C2H2-type" evidence="12">
    <location>
        <begin position="107"/>
        <end position="136"/>
    </location>
</feature>
<keyword evidence="7" id="KW-0862">Zinc</keyword>
<name>K1PP43_MAGGI</name>
<dbReference type="PANTHER" id="PTHR16515">
    <property type="entry name" value="PR DOMAIN ZINC FINGER PROTEIN"/>
    <property type="match status" value="1"/>
</dbReference>
<dbReference type="FunFam" id="3.30.160.60:FF:000226">
    <property type="entry name" value="Zinc finger protein 236 variant"/>
    <property type="match status" value="1"/>
</dbReference>
<evidence type="ECO:0000256" key="8">
    <source>
        <dbReference type="ARBA" id="ARBA00023015"/>
    </source>
</evidence>
<evidence type="ECO:0000256" key="6">
    <source>
        <dbReference type="ARBA" id="ARBA00022771"/>
    </source>
</evidence>
<dbReference type="GO" id="GO:0010468">
    <property type="term" value="P:regulation of gene expression"/>
    <property type="evidence" value="ECO:0007669"/>
    <property type="project" value="TreeGrafter"/>
</dbReference>
<dbReference type="InterPro" id="IPR036236">
    <property type="entry name" value="Znf_C2H2_sf"/>
</dbReference>
<keyword evidence="5" id="KW-0677">Repeat</keyword>
<dbReference type="SUPFAM" id="SSF51905">
    <property type="entry name" value="FAD/NAD(P)-binding domain"/>
    <property type="match status" value="1"/>
</dbReference>
<dbReference type="GO" id="GO:0005634">
    <property type="term" value="C:nucleus"/>
    <property type="evidence" value="ECO:0007669"/>
    <property type="project" value="UniProtKB-SubCell"/>
</dbReference>
<organism evidence="13">
    <name type="scientific">Magallana gigas</name>
    <name type="common">Pacific oyster</name>
    <name type="synonym">Crassostrea gigas</name>
    <dbReference type="NCBI Taxonomy" id="29159"/>
    <lineage>
        <taxon>Eukaryota</taxon>
        <taxon>Metazoa</taxon>
        <taxon>Spiralia</taxon>
        <taxon>Lophotrochozoa</taxon>
        <taxon>Mollusca</taxon>
        <taxon>Bivalvia</taxon>
        <taxon>Autobranchia</taxon>
        <taxon>Pteriomorphia</taxon>
        <taxon>Ostreida</taxon>
        <taxon>Ostreoidea</taxon>
        <taxon>Ostreidae</taxon>
        <taxon>Magallana</taxon>
    </lineage>
</organism>
<keyword evidence="4" id="KW-0479">Metal-binding</keyword>
<keyword evidence="6" id="KW-0863">Zinc-finger</keyword>
<evidence type="ECO:0000256" key="1">
    <source>
        <dbReference type="ARBA" id="ARBA00003767"/>
    </source>
</evidence>
<gene>
    <name evidence="13" type="ORF">CGI_10014118</name>
</gene>
<evidence type="ECO:0000256" key="7">
    <source>
        <dbReference type="ARBA" id="ARBA00022833"/>
    </source>
</evidence>
<dbReference type="SUPFAM" id="SSF57667">
    <property type="entry name" value="beta-beta-alpha zinc fingers"/>
    <property type="match status" value="2"/>
</dbReference>
<comment type="similarity">
    <text evidence="3">Belongs to the krueppel C2H2-type zinc-finger protein family.</text>
</comment>
<dbReference type="PROSITE" id="PS50157">
    <property type="entry name" value="ZINC_FINGER_C2H2_2"/>
    <property type="match status" value="3"/>
</dbReference>
<evidence type="ECO:0000259" key="12">
    <source>
        <dbReference type="PROSITE" id="PS50157"/>
    </source>
</evidence>
<dbReference type="GO" id="GO:0016491">
    <property type="term" value="F:oxidoreductase activity"/>
    <property type="evidence" value="ECO:0007669"/>
    <property type="project" value="InterPro"/>
</dbReference>
<reference evidence="13" key="1">
    <citation type="journal article" date="2012" name="Nature">
        <title>The oyster genome reveals stress adaptation and complexity of shell formation.</title>
        <authorList>
            <person name="Zhang G."/>
            <person name="Fang X."/>
            <person name="Guo X."/>
            <person name="Li L."/>
            <person name="Luo R."/>
            <person name="Xu F."/>
            <person name="Yang P."/>
            <person name="Zhang L."/>
            <person name="Wang X."/>
            <person name="Qi H."/>
            <person name="Xiong Z."/>
            <person name="Que H."/>
            <person name="Xie Y."/>
            <person name="Holland P.W."/>
            <person name="Paps J."/>
            <person name="Zhu Y."/>
            <person name="Wu F."/>
            <person name="Chen Y."/>
            <person name="Wang J."/>
            <person name="Peng C."/>
            <person name="Meng J."/>
            <person name="Yang L."/>
            <person name="Liu J."/>
            <person name="Wen B."/>
            <person name="Zhang N."/>
            <person name="Huang Z."/>
            <person name="Zhu Q."/>
            <person name="Feng Y."/>
            <person name="Mount A."/>
            <person name="Hedgecock D."/>
            <person name="Xu Z."/>
            <person name="Liu Y."/>
            <person name="Domazet-Loso T."/>
            <person name="Du Y."/>
            <person name="Sun X."/>
            <person name="Zhang S."/>
            <person name="Liu B."/>
            <person name="Cheng P."/>
            <person name="Jiang X."/>
            <person name="Li J."/>
            <person name="Fan D."/>
            <person name="Wang W."/>
            <person name="Fu W."/>
            <person name="Wang T."/>
            <person name="Wang B."/>
            <person name="Zhang J."/>
            <person name="Peng Z."/>
            <person name="Li Y."/>
            <person name="Li N."/>
            <person name="Wang J."/>
            <person name="Chen M."/>
            <person name="He Y."/>
            <person name="Tan F."/>
            <person name="Song X."/>
            <person name="Zheng Q."/>
            <person name="Huang R."/>
            <person name="Yang H."/>
            <person name="Du X."/>
            <person name="Chen L."/>
            <person name="Yang M."/>
            <person name="Gaffney P.M."/>
            <person name="Wang S."/>
            <person name="Luo L."/>
            <person name="She Z."/>
            <person name="Ming Y."/>
            <person name="Huang W."/>
            <person name="Zhang S."/>
            <person name="Huang B."/>
            <person name="Zhang Y."/>
            <person name="Qu T."/>
            <person name="Ni P."/>
            <person name="Miao G."/>
            <person name="Wang J."/>
            <person name="Wang Q."/>
            <person name="Steinberg C.E."/>
            <person name="Wang H."/>
            <person name="Li N."/>
            <person name="Qian L."/>
            <person name="Zhang G."/>
            <person name="Li Y."/>
            <person name="Yang H."/>
            <person name="Liu X."/>
            <person name="Wang J."/>
            <person name="Yin Y."/>
            <person name="Wang J."/>
        </authorList>
    </citation>
    <scope>NUCLEOTIDE SEQUENCE [LARGE SCALE GENOMIC DNA]</scope>
    <source>
        <strain evidence="13">05x7-T-G4-1.051#20</strain>
    </source>
</reference>
<evidence type="ECO:0000256" key="11">
    <source>
        <dbReference type="ARBA" id="ARBA00023242"/>
    </source>
</evidence>
<dbReference type="InterPro" id="IPR002937">
    <property type="entry name" value="Amino_oxidase"/>
</dbReference>
<dbReference type="Gene3D" id="3.30.160.60">
    <property type="entry name" value="Classic Zinc Finger"/>
    <property type="match status" value="2"/>
</dbReference>
<feature type="domain" description="C2H2-type" evidence="12">
    <location>
        <begin position="79"/>
        <end position="106"/>
    </location>
</feature>
<dbReference type="PROSITE" id="PS00028">
    <property type="entry name" value="ZINC_FINGER_C2H2_1"/>
    <property type="match status" value="3"/>
</dbReference>
<dbReference type="Gene3D" id="3.50.50.60">
    <property type="entry name" value="FAD/NAD(P)-binding domain"/>
    <property type="match status" value="1"/>
</dbReference>
<dbReference type="PANTHER" id="PTHR16515:SF49">
    <property type="entry name" value="GASTRULA ZINC FINGER PROTEIN XLCGF49.1-LIKE-RELATED"/>
    <property type="match status" value="1"/>
</dbReference>
<sequence length="280" mass="32256">MTTKIWTIEVVFSRCRTTSEDSEILSEPRCPGLYFAGEYTITEHMNTAHGAYMSGIRAAEQNSSQLGQHMLVHSNVRKHKCSYCDKTFKQLSHLQQHVRMHTGEKPYACKLEGCDKAFAQMANLQHHMRMHNKDGTKPHDPSEKPYKCDECFQEFHTQRGVNCHKQKAHTVYVYGSTKVKKAPKNQTQANQLNVVTSSTPQQEYPQDYTTQQPRKDQHIMMSMFKGSNSPPRNQEPRQDLPPLSLIMKSEPQQKKGKMVAGMVEKNTLYTDFFQNIRTKV</sequence>
<evidence type="ECO:0000256" key="3">
    <source>
        <dbReference type="ARBA" id="ARBA00006991"/>
    </source>
</evidence>
<dbReference type="InParanoid" id="K1PP43"/>
<protein>
    <recommendedName>
        <fullName evidence="12">C2H2-type domain-containing protein</fullName>
    </recommendedName>
</protein>
<dbReference type="SMART" id="SM00355">
    <property type="entry name" value="ZnF_C2H2"/>
    <property type="match status" value="3"/>
</dbReference>
<keyword evidence="11" id="KW-0539">Nucleus</keyword>
<dbReference type="Pfam" id="PF01593">
    <property type="entry name" value="Amino_oxidase"/>
    <property type="match status" value="1"/>
</dbReference>
<feature type="domain" description="C2H2-type" evidence="12">
    <location>
        <begin position="146"/>
        <end position="170"/>
    </location>
</feature>
<dbReference type="EMBL" id="JH818655">
    <property type="protein sequence ID" value="EKC18245.1"/>
    <property type="molecule type" value="Genomic_DNA"/>
</dbReference>
<keyword evidence="10" id="KW-0804">Transcription</keyword>
<dbReference type="HOGENOM" id="CLU_994815_0_0_1"/>
<dbReference type="FunFam" id="3.30.160.60:FF:000125">
    <property type="entry name" value="Putative zinc finger protein 143"/>
    <property type="match status" value="1"/>
</dbReference>
<dbReference type="InterPro" id="IPR013087">
    <property type="entry name" value="Znf_C2H2_type"/>
</dbReference>
<dbReference type="GO" id="GO:0003677">
    <property type="term" value="F:DNA binding"/>
    <property type="evidence" value="ECO:0007669"/>
    <property type="project" value="UniProtKB-KW"/>
</dbReference>
<dbReference type="GO" id="GO:0008270">
    <property type="term" value="F:zinc ion binding"/>
    <property type="evidence" value="ECO:0007669"/>
    <property type="project" value="UniProtKB-KW"/>
</dbReference>
<comment type="function">
    <text evidence="1">May be involved in transcriptional regulation.</text>
</comment>
<evidence type="ECO:0000256" key="9">
    <source>
        <dbReference type="ARBA" id="ARBA00023125"/>
    </source>
</evidence>
<accession>K1PP43</accession>
<comment type="subcellular location">
    <subcellularLocation>
        <location evidence="2">Nucleus</location>
    </subcellularLocation>
</comment>
<keyword evidence="8" id="KW-0805">Transcription regulation</keyword>
<evidence type="ECO:0000256" key="10">
    <source>
        <dbReference type="ARBA" id="ARBA00023163"/>
    </source>
</evidence>
<evidence type="ECO:0000256" key="4">
    <source>
        <dbReference type="ARBA" id="ARBA00022723"/>
    </source>
</evidence>
<evidence type="ECO:0000313" key="13">
    <source>
        <dbReference type="EMBL" id="EKC18245.1"/>
    </source>
</evidence>
<proteinExistence type="inferred from homology"/>
<keyword evidence="9" id="KW-0238">DNA-binding</keyword>
<dbReference type="AlphaFoldDB" id="K1PP43"/>
<dbReference type="InterPro" id="IPR050331">
    <property type="entry name" value="Zinc_finger"/>
</dbReference>
<evidence type="ECO:0000256" key="2">
    <source>
        <dbReference type="ARBA" id="ARBA00004123"/>
    </source>
</evidence>
<dbReference type="Pfam" id="PF00096">
    <property type="entry name" value="zf-C2H2"/>
    <property type="match status" value="2"/>
</dbReference>
<evidence type="ECO:0000256" key="5">
    <source>
        <dbReference type="ARBA" id="ARBA00022737"/>
    </source>
</evidence>
<dbReference type="InterPro" id="IPR036188">
    <property type="entry name" value="FAD/NAD-bd_sf"/>
</dbReference>